<dbReference type="PROSITE" id="PS01125">
    <property type="entry name" value="ROK"/>
    <property type="match status" value="1"/>
</dbReference>
<comment type="similarity">
    <text evidence="1">Belongs to the ROK (NagC/XylR) family.</text>
</comment>
<dbReference type="OrthoDB" id="3189808at2"/>
<keyword evidence="3" id="KW-1185">Reference proteome</keyword>
<dbReference type="InterPro" id="IPR036388">
    <property type="entry name" value="WH-like_DNA-bd_sf"/>
</dbReference>
<dbReference type="PANTHER" id="PTHR18964">
    <property type="entry name" value="ROK (REPRESSOR, ORF, KINASE) FAMILY"/>
    <property type="match status" value="1"/>
</dbReference>
<reference evidence="2 3" key="1">
    <citation type="submission" date="2019-03" db="EMBL/GenBank/DDBJ databases">
        <title>Arthrobacter sp. nov., an bacterium isolated from biocrust in Mu Us Desert.</title>
        <authorList>
            <person name="Lixiong L."/>
        </authorList>
    </citation>
    <scope>NUCLEOTIDE SEQUENCE [LARGE SCALE GENOMIC DNA]</scope>
    <source>
        <strain evidence="2 3">SLN-3</strain>
    </source>
</reference>
<name>A0A4R5TZ24_9MICC</name>
<dbReference type="Gene3D" id="1.10.10.10">
    <property type="entry name" value="Winged helix-like DNA-binding domain superfamily/Winged helix DNA-binding domain"/>
    <property type="match status" value="1"/>
</dbReference>
<proteinExistence type="inferred from homology"/>
<accession>A0A4R5TZ24</accession>
<evidence type="ECO:0000313" key="3">
    <source>
        <dbReference type="Proteomes" id="UP000295411"/>
    </source>
</evidence>
<dbReference type="SUPFAM" id="SSF53067">
    <property type="entry name" value="Actin-like ATPase domain"/>
    <property type="match status" value="1"/>
</dbReference>
<dbReference type="PANTHER" id="PTHR18964:SF173">
    <property type="entry name" value="GLUCOKINASE"/>
    <property type="match status" value="1"/>
</dbReference>
<dbReference type="Pfam" id="PF00480">
    <property type="entry name" value="ROK"/>
    <property type="match status" value="1"/>
</dbReference>
<evidence type="ECO:0000256" key="1">
    <source>
        <dbReference type="ARBA" id="ARBA00006479"/>
    </source>
</evidence>
<sequence>MAVERVPAGLGGAASHGSLLHLIRSTGGLSRQQLLAATGMSRATLYERLDALVRRGLVYEAEPLEATGGRRSRKIRFDDRGRVILAFALGQTHATVSVTDTDGRQLRTRTLAHRISEPANTVLGPLLAAGVELLEQDPSEVLTGVGVSLPSPVEAATGHVVHSTTIPGWPPDAVVAAVSGRWSVPLVIENDARTAALGERRTDAETLVYIKVATGIGCGIVVDGSILHGAHGAAGDIGHIRVTPNGPVCSCGRHGCLATFSSGRSLGLKLGPAGYATLPEISAAAQRGEPVVVDALTAAADVLGRALATTVTTINPDRLVLGGTIGVLPAFVDQVRERVLSDVVGRIAEGLTVEGGAAGDDAALEGLTTLVMRKVFAPEAVDGFLLQYALS</sequence>
<dbReference type="Gene3D" id="3.30.420.40">
    <property type="match status" value="2"/>
</dbReference>
<dbReference type="InterPro" id="IPR043129">
    <property type="entry name" value="ATPase_NBD"/>
</dbReference>
<dbReference type="Pfam" id="PF13412">
    <property type="entry name" value="HTH_24"/>
    <property type="match status" value="1"/>
</dbReference>
<dbReference type="EMBL" id="SMTK01000002">
    <property type="protein sequence ID" value="TDK26517.1"/>
    <property type="molecule type" value="Genomic_DNA"/>
</dbReference>
<protein>
    <submittedName>
        <fullName evidence="2">ROK family transcriptional regulator</fullName>
    </submittedName>
</protein>
<dbReference type="SUPFAM" id="SSF46785">
    <property type="entry name" value="Winged helix' DNA-binding domain"/>
    <property type="match status" value="1"/>
</dbReference>
<organism evidence="2 3">
    <name type="scientific">Arthrobacter crusticola</name>
    <dbReference type="NCBI Taxonomy" id="2547960"/>
    <lineage>
        <taxon>Bacteria</taxon>
        <taxon>Bacillati</taxon>
        <taxon>Actinomycetota</taxon>
        <taxon>Actinomycetes</taxon>
        <taxon>Micrococcales</taxon>
        <taxon>Micrococcaceae</taxon>
        <taxon>Arthrobacter</taxon>
    </lineage>
</organism>
<evidence type="ECO:0000313" key="2">
    <source>
        <dbReference type="EMBL" id="TDK26517.1"/>
    </source>
</evidence>
<dbReference type="InterPro" id="IPR049874">
    <property type="entry name" value="ROK_cs"/>
</dbReference>
<gene>
    <name evidence="2" type="ORF">E2F48_04810</name>
</gene>
<dbReference type="InterPro" id="IPR036390">
    <property type="entry name" value="WH_DNA-bd_sf"/>
</dbReference>
<dbReference type="RefSeq" id="WP_133402876.1">
    <property type="nucleotide sequence ID" value="NZ_SMTK01000002.1"/>
</dbReference>
<dbReference type="AlphaFoldDB" id="A0A4R5TZ24"/>
<dbReference type="InterPro" id="IPR000600">
    <property type="entry name" value="ROK"/>
</dbReference>
<comment type="caution">
    <text evidence="2">The sequence shown here is derived from an EMBL/GenBank/DDBJ whole genome shotgun (WGS) entry which is preliminary data.</text>
</comment>
<dbReference type="Proteomes" id="UP000295411">
    <property type="component" value="Unassembled WGS sequence"/>
</dbReference>